<evidence type="ECO:0000313" key="1">
    <source>
        <dbReference type="EMBL" id="GIQ83765.1"/>
    </source>
</evidence>
<accession>A0A9K3CWK5</accession>
<name>A0A9K3CWK5_9EUKA</name>
<gene>
    <name evidence="1" type="ORF">KIPB_005135</name>
</gene>
<dbReference type="AlphaFoldDB" id="A0A9K3CWK5"/>
<organism evidence="1 2">
    <name type="scientific">Kipferlia bialata</name>
    <dbReference type="NCBI Taxonomy" id="797122"/>
    <lineage>
        <taxon>Eukaryota</taxon>
        <taxon>Metamonada</taxon>
        <taxon>Carpediemonas-like organisms</taxon>
        <taxon>Kipferlia</taxon>
    </lineage>
</organism>
<proteinExistence type="predicted"/>
<dbReference type="Proteomes" id="UP000265618">
    <property type="component" value="Unassembled WGS sequence"/>
</dbReference>
<reference evidence="1 2" key="1">
    <citation type="journal article" date="2018" name="PLoS ONE">
        <title>The draft genome of Kipferlia bialata reveals reductive genome evolution in fornicate parasites.</title>
        <authorList>
            <person name="Tanifuji G."/>
            <person name="Takabayashi S."/>
            <person name="Kume K."/>
            <person name="Takagi M."/>
            <person name="Nakayama T."/>
            <person name="Kamikawa R."/>
            <person name="Inagaki Y."/>
            <person name="Hashimoto T."/>
        </authorList>
    </citation>
    <scope>NUCLEOTIDE SEQUENCE [LARGE SCALE GENOMIC DNA]</scope>
    <source>
        <strain evidence="1">NY0173</strain>
    </source>
</reference>
<dbReference type="EMBL" id="BDIP01001168">
    <property type="protein sequence ID" value="GIQ83765.1"/>
    <property type="molecule type" value="Genomic_DNA"/>
</dbReference>
<evidence type="ECO:0000313" key="2">
    <source>
        <dbReference type="Proteomes" id="UP000265618"/>
    </source>
</evidence>
<comment type="caution">
    <text evidence="1">The sequence shown here is derived from an EMBL/GenBank/DDBJ whole genome shotgun (WGS) entry which is preliminary data.</text>
</comment>
<sequence>MHPSISALRKALQVDVGEGKESDYVFGRGSQAVTAECTVYGVRCPCPRERPAHMRQHSALGLLPTTYTTSPLFGPIQKVRGPIGRKPIPQLLLFKSKKETVPIERLLIAIADL</sequence>
<keyword evidence="2" id="KW-1185">Reference proteome</keyword>
<protein>
    <submittedName>
        <fullName evidence="1">Uncharacterized protein</fullName>
    </submittedName>
</protein>